<reference evidence="1" key="1">
    <citation type="submission" date="2022-06" db="EMBL/GenBank/DDBJ databases">
        <title>Sequencing the genomes of 1000 actinobacteria strains.</title>
        <authorList>
            <person name="Klenk H.-P."/>
        </authorList>
    </citation>
    <scope>NUCLEOTIDE SEQUENCE</scope>
    <source>
        <strain evidence="1">DSM 46694</strain>
    </source>
</reference>
<evidence type="ECO:0000313" key="2">
    <source>
        <dbReference type="Proteomes" id="UP001139648"/>
    </source>
</evidence>
<evidence type="ECO:0000313" key="1">
    <source>
        <dbReference type="EMBL" id="MCP2364329.1"/>
    </source>
</evidence>
<protein>
    <submittedName>
        <fullName evidence="1">Uncharacterized protein</fullName>
    </submittedName>
</protein>
<dbReference type="Proteomes" id="UP001139648">
    <property type="component" value="Unassembled WGS sequence"/>
</dbReference>
<dbReference type="EMBL" id="JAMZEB010000002">
    <property type="protein sequence ID" value="MCP2364329.1"/>
    <property type="molecule type" value="Genomic_DNA"/>
</dbReference>
<gene>
    <name evidence="1" type="ORF">HD597_011349</name>
</gene>
<sequence length="69" mass="7837">MPPYGVPLSPDLRHPSSTYGVLRFVVLVFRPRRLPRTCRPSAPTQHVRRHASIRNASTYGLRFTMPAPP</sequence>
<accession>A0A9X2K976</accession>
<dbReference type="RefSeq" id="WP_253756695.1">
    <property type="nucleotide sequence ID" value="NZ_BAABKA010000012.1"/>
</dbReference>
<keyword evidence="2" id="KW-1185">Reference proteome</keyword>
<dbReference type="AlphaFoldDB" id="A0A9X2K976"/>
<proteinExistence type="predicted"/>
<organism evidence="1 2">
    <name type="scientific">Nonomuraea thailandensis</name>
    <dbReference type="NCBI Taxonomy" id="1188745"/>
    <lineage>
        <taxon>Bacteria</taxon>
        <taxon>Bacillati</taxon>
        <taxon>Actinomycetota</taxon>
        <taxon>Actinomycetes</taxon>
        <taxon>Streptosporangiales</taxon>
        <taxon>Streptosporangiaceae</taxon>
        <taxon>Nonomuraea</taxon>
    </lineage>
</organism>
<comment type="caution">
    <text evidence="1">The sequence shown here is derived from an EMBL/GenBank/DDBJ whole genome shotgun (WGS) entry which is preliminary data.</text>
</comment>
<name>A0A9X2K976_9ACTN</name>